<sequence>MYARPLLLFNKFFQNINLDFNYDNTQIWSEIFLILMLAMQLLYPFCFIHLYCSYRVKVQNKQQRKQYKLFKQREQQVIISLTQNEINSIINVIAVSEIYITFATKIFKYIFHYPIIQLALRKILTQSNQYSNLNTYQILILIITYLVFILNILFYFLNESHDVQFSFKKLDYLSRFYSNKTKIQSLKIEILIILVSILDNLEINNIVLIIFEIILLIIILTLSYRYPQYQETLINQIQIQSFSLYLCIIFCILIFAEGFHQDCSELILIIIPLVFEITNLIFIKQENKTQTLSYENKNFDYLMMTIYNQCQEALGRNGILLNEIKYRLPSNLNLYAFSTNHLINCQKLNGCFCTCYKKQNDHFITRQQFKQYIKELIRFHYELKLLTLNKNNSQDYAKSQFYYILYISQVIKQPTKAFHEIIKLKNNMYSNLNLLDQMYTNSIELLVKSDFLKMIENKNITNQKYDCFKVFYYNKCINQWKQQFSQVLQKQKQWYVTLLNRNLTQLIIDGKHLQNLISIQEKQLKYIFNTNPLSQQCHILIHLFYKYINFNKKRIEIPTIDSSIAFKFQNSINGILFHKEASLVYLTLLDTKGIIKNYTKTFRDALCTIDSEIMNNSINNFIPDIIAEVHDQYLDNFVERGRINIMKSDRRFLLVKNKLGFIFPIIAKVRLETDLGSDFGSSALILPTYQNYHYIMLNKYGLVEEISDKLYNEIILPILCIDLKSIKSLDCLKLIPKLIKSWKQLNQTDVLEQELKNPIQSYMIIPKKRKKQQILLSSQVKEKSTIYEYLKQQDQINHNYFDNFKYMYMFRITFKIVEFHTFKETIYCIEIQTIKSVRESQRIEIFEKLIEKSDYLNMSRKIIKLSPDKIDIKKKKCKKLEITNQKGSLGFISFQPEQQTIYNLETQKLIEDDYMIKSKEMQIRLTNPLYILEIEECQNQISHPNSQDKRLQDQQTFRMKSSVAHSFGALNHFCSSNSNGISQAFGSDQNKLIVHSSAILDALNENKESVKSKNSDELIGSIDNFLFDQDQMKSISSSQISDIKVKKTQLKHNLFDEQTKQHWTIRLFNLITFALLMIFNIYYYYVLKQENQIIEQALETYKISNNFQVQINNFILAFNYSNNNIFNYTLYMKFCANRFQNDISKFQYYSLNIEQNEIPYLQINEFENITNLNLFYSLGYFSQYLLTQSNCSNQEYFLEFIARNFITIISSNSVLNQTVIKNGLDQFIKAQQSTKVSFYFTMISLCFAFIFYLLLLIIINKAKLKIVELFNTISKGQINLLIEQISIIGNFLEKIDFINEETTEQQFDQIKSKFASTPGIRIKTSQKRSSIKVKYNKSQENTAFTYFIYSLLLLFSYFIISSQYVGSIIYQSSFEQQTIYSFEQLLLFKSSQSYLLQQKSFQKLLIKYLQINKEDMLFLNKLEEALQYMEEQFDILQGFIQRLNDQKSFSNAIITNTIKKNSCQAFQFTIANNIEDSQFFNEMICNNIDSLTSGLTISLVEILQNFQQFYTINKLNDMESKSYLFNMDINLENDIINVLYTSHVLTLLHDFMAYEQQQEISLNHFVHTLRFIFGIILYLILIIISDKNIRMYLHKELIKTKQLFLLIPLEILCENANVLQQLIIRNQK</sequence>
<dbReference type="PANTHER" id="PTHR31600:SF2">
    <property type="entry name" value="GAMETE ENRICHED GENE 10 PROTEIN-RELATED"/>
    <property type="match status" value="1"/>
</dbReference>
<dbReference type="EMBL" id="CAJJDM010000023">
    <property type="protein sequence ID" value="CAD8057141.1"/>
    <property type="molecule type" value="Genomic_DNA"/>
</dbReference>
<dbReference type="Proteomes" id="UP000688137">
    <property type="component" value="Unassembled WGS sequence"/>
</dbReference>
<feature type="transmembrane region" description="Helical" evidence="1">
    <location>
        <begin position="1238"/>
        <end position="1259"/>
    </location>
</feature>
<protein>
    <recommendedName>
        <fullName evidence="4">Transmembrane protein</fullName>
    </recommendedName>
</protein>
<feature type="transmembrane region" description="Helical" evidence="1">
    <location>
        <begin position="31"/>
        <end position="56"/>
    </location>
</feature>
<evidence type="ECO:0000256" key="1">
    <source>
        <dbReference type="SAM" id="Phobius"/>
    </source>
</evidence>
<feature type="transmembrane region" description="Helical" evidence="1">
    <location>
        <begin position="136"/>
        <end position="157"/>
    </location>
</feature>
<keyword evidence="1" id="KW-0472">Membrane</keyword>
<accession>A0A8S1KRV6</accession>
<organism evidence="2 3">
    <name type="scientific">Paramecium primaurelia</name>
    <dbReference type="NCBI Taxonomy" id="5886"/>
    <lineage>
        <taxon>Eukaryota</taxon>
        <taxon>Sar</taxon>
        <taxon>Alveolata</taxon>
        <taxon>Ciliophora</taxon>
        <taxon>Intramacronucleata</taxon>
        <taxon>Oligohymenophorea</taxon>
        <taxon>Peniculida</taxon>
        <taxon>Parameciidae</taxon>
        <taxon>Paramecium</taxon>
    </lineage>
</organism>
<keyword evidence="1" id="KW-1133">Transmembrane helix</keyword>
<reference evidence="2" key="1">
    <citation type="submission" date="2021-01" db="EMBL/GenBank/DDBJ databases">
        <authorList>
            <consortium name="Genoscope - CEA"/>
            <person name="William W."/>
        </authorList>
    </citation>
    <scope>NUCLEOTIDE SEQUENCE</scope>
</reference>
<dbReference type="InterPro" id="IPR052994">
    <property type="entry name" value="Tiny_macrocysts_regulators"/>
</dbReference>
<feature type="transmembrane region" description="Helical" evidence="1">
    <location>
        <begin position="106"/>
        <end position="124"/>
    </location>
</feature>
<feature type="transmembrane region" description="Helical" evidence="1">
    <location>
        <begin position="266"/>
        <end position="283"/>
    </location>
</feature>
<feature type="transmembrane region" description="Helical" evidence="1">
    <location>
        <begin position="1067"/>
        <end position="1085"/>
    </location>
</feature>
<evidence type="ECO:0000313" key="2">
    <source>
        <dbReference type="EMBL" id="CAD8057141.1"/>
    </source>
</evidence>
<feature type="transmembrane region" description="Helical" evidence="1">
    <location>
        <begin position="242"/>
        <end position="260"/>
    </location>
</feature>
<evidence type="ECO:0000313" key="3">
    <source>
        <dbReference type="Proteomes" id="UP000688137"/>
    </source>
</evidence>
<evidence type="ECO:0008006" key="4">
    <source>
        <dbReference type="Google" id="ProtNLM"/>
    </source>
</evidence>
<keyword evidence="1" id="KW-0812">Transmembrane</keyword>
<feature type="transmembrane region" description="Helical" evidence="1">
    <location>
        <begin position="1343"/>
        <end position="1360"/>
    </location>
</feature>
<feature type="transmembrane region" description="Helical" evidence="1">
    <location>
        <begin position="1565"/>
        <end position="1585"/>
    </location>
</feature>
<keyword evidence="3" id="KW-1185">Reference proteome</keyword>
<proteinExistence type="predicted"/>
<feature type="transmembrane region" description="Helical" evidence="1">
    <location>
        <begin position="203"/>
        <end position="222"/>
    </location>
</feature>
<dbReference type="PANTHER" id="PTHR31600">
    <property type="entry name" value="TINY MACROCYSTS PROTEIN B-RELATED"/>
    <property type="match status" value="1"/>
</dbReference>
<name>A0A8S1KRV6_PARPR</name>
<gene>
    <name evidence="2" type="ORF">PPRIM_AZ9-3.1.T0250285</name>
</gene>
<comment type="caution">
    <text evidence="2">The sequence shown here is derived from an EMBL/GenBank/DDBJ whole genome shotgun (WGS) entry which is preliminary data.</text>
</comment>
<dbReference type="OMA" id="ISKFQYY"/>